<dbReference type="OrthoDB" id="6501005at2759"/>
<proteinExistence type="predicted"/>
<sequence>MESGVKLVKKGANPKDKYGKYGVKINWICDAENGYALKGLLYTGRSGEERQIDLASTKVGQLAQPFVNSNRNHGLTYITAIGTVFAHVCRDVLACLRKAARRDLH</sequence>
<dbReference type="AlphaFoldDB" id="A0A0V1BAF0"/>
<dbReference type="EMBL" id="JYDH01000074">
    <property type="protein sequence ID" value="KRY33993.1"/>
    <property type="molecule type" value="Genomic_DNA"/>
</dbReference>
<name>A0A0V1BAF0_TRISP</name>
<evidence type="ECO:0008006" key="3">
    <source>
        <dbReference type="Google" id="ProtNLM"/>
    </source>
</evidence>
<comment type="caution">
    <text evidence="1">The sequence shown here is derived from an EMBL/GenBank/DDBJ whole genome shotgun (WGS) entry which is preliminary data.</text>
</comment>
<organism evidence="1 2">
    <name type="scientific">Trichinella spiralis</name>
    <name type="common">Trichina worm</name>
    <dbReference type="NCBI Taxonomy" id="6334"/>
    <lineage>
        <taxon>Eukaryota</taxon>
        <taxon>Metazoa</taxon>
        <taxon>Ecdysozoa</taxon>
        <taxon>Nematoda</taxon>
        <taxon>Enoplea</taxon>
        <taxon>Dorylaimia</taxon>
        <taxon>Trichinellida</taxon>
        <taxon>Trichinellidae</taxon>
        <taxon>Trichinella</taxon>
    </lineage>
</organism>
<evidence type="ECO:0000313" key="2">
    <source>
        <dbReference type="Proteomes" id="UP000054776"/>
    </source>
</evidence>
<protein>
    <recommendedName>
        <fullName evidence="3">PiggyBac transposable element-derived protein domain-containing protein</fullName>
    </recommendedName>
</protein>
<dbReference type="InParanoid" id="A0A0V1BAF0"/>
<gene>
    <name evidence="1" type="ORF">T01_2058</name>
</gene>
<reference evidence="1 2" key="1">
    <citation type="submission" date="2015-01" db="EMBL/GenBank/DDBJ databases">
        <title>Evolution of Trichinella species and genotypes.</title>
        <authorList>
            <person name="Korhonen P.K."/>
            <person name="Edoardo P."/>
            <person name="Giuseppe L.R."/>
            <person name="Gasser R.B."/>
        </authorList>
    </citation>
    <scope>NUCLEOTIDE SEQUENCE [LARGE SCALE GENOMIC DNA]</scope>
    <source>
        <strain evidence="1">ISS3</strain>
    </source>
</reference>
<dbReference type="Proteomes" id="UP000054776">
    <property type="component" value="Unassembled WGS sequence"/>
</dbReference>
<accession>A0A0V1BAF0</accession>
<evidence type="ECO:0000313" key="1">
    <source>
        <dbReference type="EMBL" id="KRY33993.1"/>
    </source>
</evidence>
<keyword evidence="2" id="KW-1185">Reference proteome</keyword>